<accession>A0A0L7LN62</accession>
<dbReference type="SUPFAM" id="SSF52777">
    <property type="entry name" value="CoA-dependent acyltransferases"/>
    <property type="match status" value="1"/>
</dbReference>
<name>A0A0L7LN62_OPEBR</name>
<gene>
    <name evidence="2" type="ORF">OBRU01_04957</name>
</gene>
<dbReference type="STRING" id="104452.A0A0L7LN62"/>
<dbReference type="GO" id="GO:0016740">
    <property type="term" value="F:transferase activity"/>
    <property type="evidence" value="ECO:0007669"/>
    <property type="project" value="UniProtKB-KW"/>
</dbReference>
<dbReference type="InterPro" id="IPR042231">
    <property type="entry name" value="Cho/carn_acyl_trans_2"/>
</dbReference>
<proteinExistence type="predicted"/>
<reference evidence="2 3" key="1">
    <citation type="journal article" date="2015" name="Genome Biol. Evol.">
        <title>The genome of winter moth (Operophtera brumata) provides a genomic perspective on sexual dimorphism and phenology.</title>
        <authorList>
            <person name="Derks M.F."/>
            <person name="Smit S."/>
            <person name="Salis L."/>
            <person name="Schijlen E."/>
            <person name="Bossers A."/>
            <person name="Mateman C."/>
            <person name="Pijl A.S."/>
            <person name="de Ridder D."/>
            <person name="Groenen M.A."/>
            <person name="Visser M.E."/>
            <person name="Megens H.J."/>
        </authorList>
    </citation>
    <scope>NUCLEOTIDE SEQUENCE [LARGE SCALE GENOMIC DNA]</scope>
    <source>
        <strain evidence="2">WM2013NL</strain>
        <tissue evidence="2">Head and thorax</tissue>
    </source>
</reference>
<dbReference type="Proteomes" id="UP000037510">
    <property type="component" value="Unassembled WGS sequence"/>
</dbReference>
<dbReference type="EMBL" id="JTDY01000501">
    <property type="protein sequence ID" value="KOB76887.1"/>
    <property type="molecule type" value="Genomic_DNA"/>
</dbReference>
<sequence>MLVTFQFIVGADGVTGLTYEHSPAEGQPIAVMTDYIINYIEQNKAGKKTPSAKPKEPRLLKFNVNSEVAGFIKTAAGNLDK</sequence>
<keyword evidence="2" id="KW-0808">Transferase</keyword>
<keyword evidence="3" id="KW-1185">Reference proteome</keyword>
<evidence type="ECO:0000313" key="2">
    <source>
        <dbReference type="EMBL" id="KOB76887.1"/>
    </source>
</evidence>
<dbReference type="Gene3D" id="3.30.559.70">
    <property type="entry name" value="Choline/Carnitine o-acyltransferase, domain 2"/>
    <property type="match status" value="1"/>
</dbReference>
<organism evidence="2 3">
    <name type="scientific">Operophtera brumata</name>
    <name type="common">Winter moth</name>
    <name type="synonym">Phalaena brumata</name>
    <dbReference type="NCBI Taxonomy" id="104452"/>
    <lineage>
        <taxon>Eukaryota</taxon>
        <taxon>Metazoa</taxon>
        <taxon>Ecdysozoa</taxon>
        <taxon>Arthropoda</taxon>
        <taxon>Hexapoda</taxon>
        <taxon>Insecta</taxon>
        <taxon>Pterygota</taxon>
        <taxon>Neoptera</taxon>
        <taxon>Endopterygota</taxon>
        <taxon>Lepidoptera</taxon>
        <taxon>Glossata</taxon>
        <taxon>Ditrysia</taxon>
        <taxon>Geometroidea</taxon>
        <taxon>Geometridae</taxon>
        <taxon>Larentiinae</taxon>
        <taxon>Operophtera</taxon>
    </lineage>
</organism>
<dbReference type="AlphaFoldDB" id="A0A0L7LN62"/>
<evidence type="ECO:0000259" key="1">
    <source>
        <dbReference type="Pfam" id="PF00755"/>
    </source>
</evidence>
<dbReference type="Pfam" id="PF00755">
    <property type="entry name" value="Carn_acyltransf"/>
    <property type="match status" value="1"/>
</dbReference>
<evidence type="ECO:0000313" key="3">
    <source>
        <dbReference type="Proteomes" id="UP000037510"/>
    </source>
</evidence>
<comment type="caution">
    <text evidence="2">The sequence shown here is derived from an EMBL/GenBank/DDBJ whole genome shotgun (WGS) entry which is preliminary data.</text>
</comment>
<dbReference type="InterPro" id="IPR039551">
    <property type="entry name" value="Cho/carn_acyl_trans"/>
</dbReference>
<feature type="domain" description="Choline/carnitine acyltransferase" evidence="1">
    <location>
        <begin position="4"/>
        <end position="80"/>
    </location>
</feature>
<protein>
    <submittedName>
        <fullName evidence="2">Carnitine O-acetyltransferase</fullName>
    </submittedName>
</protein>